<dbReference type="AlphaFoldDB" id="A0A2N5UYD7"/>
<reference evidence="2 3" key="1">
    <citation type="submission" date="2017-11" db="EMBL/GenBank/DDBJ databases">
        <title>De novo assembly and phasing of dikaryotic genomes from two isolates of Puccinia coronata f. sp. avenae, the causal agent of oat crown rust.</title>
        <authorList>
            <person name="Miller M.E."/>
            <person name="Zhang Y."/>
            <person name="Omidvar V."/>
            <person name="Sperschneider J."/>
            <person name="Schwessinger B."/>
            <person name="Raley C."/>
            <person name="Palmer J.M."/>
            <person name="Garnica D."/>
            <person name="Upadhyaya N."/>
            <person name="Rathjen J."/>
            <person name="Taylor J.M."/>
            <person name="Park R.F."/>
            <person name="Dodds P.N."/>
            <person name="Hirsch C.D."/>
            <person name="Kianian S.F."/>
            <person name="Figueroa M."/>
        </authorList>
    </citation>
    <scope>NUCLEOTIDE SEQUENCE [LARGE SCALE GENOMIC DNA]</scope>
    <source>
        <strain evidence="2">12SD80</strain>
    </source>
</reference>
<evidence type="ECO:0000313" key="3">
    <source>
        <dbReference type="Proteomes" id="UP000235392"/>
    </source>
</evidence>
<dbReference type="Proteomes" id="UP000235392">
    <property type="component" value="Unassembled WGS sequence"/>
</dbReference>
<feature type="compositionally biased region" description="Pro residues" evidence="1">
    <location>
        <begin position="79"/>
        <end position="90"/>
    </location>
</feature>
<evidence type="ECO:0000313" key="2">
    <source>
        <dbReference type="EMBL" id="PLW42779.1"/>
    </source>
</evidence>
<comment type="caution">
    <text evidence="2">The sequence shown here is derived from an EMBL/GenBank/DDBJ whole genome shotgun (WGS) entry which is preliminary data.</text>
</comment>
<protein>
    <submittedName>
        <fullName evidence="2">Uncharacterized protein</fullName>
    </submittedName>
</protein>
<feature type="region of interest" description="Disordered" evidence="1">
    <location>
        <begin position="76"/>
        <end position="105"/>
    </location>
</feature>
<evidence type="ECO:0000256" key="1">
    <source>
        <dbReference type="SAM" id="MobiDB-lite"/>
    </source>
</evidence>
<sequence>MAALRKDDALVSYDNTVDSFVISDRNGSPIFTCLFEPKQNWWILPHPFIPVNNLAKNGQPLFQIFHASAEFPTLFPSDVSPPPSDPPAAPMPVESLDLVDDVSCQ</sequence>
<organism evidence="2 3">
    <name type="scientific">Puccinia coronata f. sp. avenae</name>
    <dbReference type="NCBI Taxonomy" id="200324"/>
    <lineage>
        <taxon>Eukaryota</taxon>
        <taxon>Fungi</taxon>
        <taxon>Dikarya</taxon>
        <taxon>Basidiomycota</taxon>
        <taxon>Pucciniomycotina</taxon>
        <taxon>Pucciniomycetes</taxon>
        <taxon>Pucciniales</taxon>
        <taxon>Pucciniaceae</taxon>
        <taxon>Puccinia</taxon>
    </lineage>
</organism>
<name>A0A2N5UYD7_9BASI</name>
<dbReference type="EMBL" id="PGCI01000075">
    <property type="protein sequence ID" value="PLW42779.1"/>
    <property type="molecule type" value="Genomic_DNA"/>
</dbReference>
<accession>A0A2N5UYD7</accession>
<proteinExistence type="predicted"/>
<gene>
    <name evidence="2" type="ORF">PCASD_06860</name>
</gene>